<comment type="caution">
    <text evidence="3">The sequence shown here is derived from an EMBL/GenBank/DDBJ whole genome shotgun (WGS) entry which is preliminary data.</text>
</comment>
<feature type="region of interest" description="Disordered" evidence="1">
    <location>
        <begin position="1086"/>
        <end position="1116"/>
    </location>
</feature>
<evidence type="ECO:0000259" key="2">
    <source>
        <dbReference type="Pfam" id="PF02259"/>
    </source>
</evidence>
<evidence type="ECO:0000313" key="3">
    <source>
        <dbReference type="EMBL" id="KAA0188125.1"/>
    </source>
</evidence>
<feature type="compositionally biased region" description="Polar residues" evidence="1">
    <location>
        <begin position="1896"/>
        <end position="1908"/>
    </location>
</feature>
<feature type="compositionally biased region" description="Polar residues" evidence="1">
    <location>
        <begin position="3071"/>
        <end position="3082"/>
    </location>
</feature>
<feature type="compositionally biased region" description="Low complexity" evidence="1">
    <location>
        <begin position="1929"/>
        <end position="1948"/>
    </location>
</feature>
<feature type="compositionally biased region" description="Low complexity" evidence="1">
    <location>
        <begin position="2140"/>
        <end position="2155"/>
    </location>
</feature>
<dbReference type="Proteomes" id="UP000728185">
    <property type="component" value="Unassembled WGS sequence"/>
</dbReference>
<feature type="region of interest" description="Disordered" evidence="1">
    <location>
        <begin position="676"/>
        <end position="728"/>
    </location>
</feature>
<feature type="compositionally biased region" description="Low complexity" evidence="1">
    <location>
        <begin position="1312"/>
        <end position="1328"/>
    </location>
</feature>
<feature type="region of interest" description="Disordered" evidence="1">
    <location>
        <begin position="155"/>
        <end position="178"/>
    </location>
</feature>
<feature type="region of interest" description="Disordered" evidence="1">
    <location>
        <begin position="3044"/>
        <end position="3082"/>
    </location>
</feature>
<feature type="compositionally biased region" description="Low complexity" evidence="1">
    <location>
        <begin position="540"/>
        <end position="549"/>
    </location>
</feature>
<dbReference type="Pfam" id="PF02259">
    <property type="entry name" value="FAT"/>
    <property type="match status" value="1"/>
</dbReference>
<feature type="compositionally biased region" description="Acidic residues" evidence="1">
    <location>
        <begin position="1949"/>
        <end position="1970"/>
    </location>
</feature>
<feature type="region of interest" description="Disordered" evidence="1">
    <location>
        <begin position="2116"/>
        <end position="2202"/>
    </location>
</feature>
<sequence>MIPLATAKHVSSLIDLVVRAERSLNIEPTSPLRLPLVRFLARYPAETCMHLLTGSKWPYDALAHRIFLYVLKSPQGQAITDYLKTNYHILCDLIRPTELGDQKSSSTASARYWLPRIGTPLTAACPRHLAIRAVHAIHQLFPTWLLHNPSISDESPKPSKSRYKSLCSSPPGSGGNTNSLKRAYHPVFSALLAYWRSDVFARRQASLTLVTLSTVPSDLLPERTEETNADTGGVLCGLEYVESEGIINPIDPSNPSTDSVTVAPEYTLPSGELIPMIASGTGHFEHWDEPRLLLDCLLDCAKADVENFDLLFVLVIGVNRLRSVAGLYPLRCFVDSRIKEASVDWHRRLFLHYVLLVRHRLSAMADGSMMVDPSMVVFGANTTITVEDMYRLMAHLILPSLAHALECGPLNELIGEPAQAIKENENDLIYMFIHVLLDDPALHTCTELRVMYYQLACLFVHFAPDYIHSGPEKGIIVRHADLYYPIRHQLLSHIIIIISRLANQQLPVEQRRLALDMIDTAAQWDHRCRQLLSEAQRTESSNISVNSSSAEQPMDTRTDDNDVTPSNNHSAPSASSGTSEPSSLHLTPTSSSIHSENTPMSKTHRDQLLNLMVRFACQAVDSSQNGSLSEASVTRALSQLEFALRSDVWGGETCELRLSFIDRYFASEDTVGSGSPVIVTPGGGAVGATSSGSGSSAGHPGGPGGGTTSGASATVPSSAHPGAPGLGTAQTNHMLMTLEVLRVLFTSLESPTLLANVKHFSGGLCSLLTRQLINVRLIRSCANLLRSMLERFPADASHRQKITTHAELFDIYSTTSKAIQESFSLYSENGPKSTLLARLQSAFLLFQATQVHSNPHAFVDRCIVQLVKLTHRLIQDVISPSFGSNIQDSGASSQLTDLLITGLEVIKSRLNVVSHEMRKNAFGPDLCLIMDRARDPRLFRTVIKILRDWINVPKSEEHFAPTAREKVSFFHRLWLAYPRWVDTSPDIAREILECVFEVYSSGNLFKNHDLYVKLEQAFCCSMLCRFPDIRERFVALYLDASQLHSIPPSLPVVSTQRHSSTQLSAMETTDSVGNSAIAGANTVGVDPCESNSSSPSHQLDTDRDSASSAQGSDSQQLRSVATSSSLLVRLLFLFVSSSWDEAHFRDEFWLPLFFDVLLCDVDTSSPPHLATSSSLFPALPRSRNPDPKEPVPGQKLATSELSKLVEWQCKGWKEITAVTFKEGLRGMLCLIHRHPALATQLMSHLWPQIWNRLLLQQSTSATDFTPYSSGGPGVNGASGTSSLGTSELPRVAEEDSADLFRSGITNAPETKSTTASDAISGSAGSASSNNHNPTSLGSFSATEIRGFVLPQIWRFLTSDQHVNPTEPQPCALGAFLSCLATTSDTVLMHIPLPAITYVGTNYNQWHTVALFLESVCCRARKHVSDQSIPMNDFIFNVSLPTPESDTIGSSAIVPMQPSKIPTGSATLSLIALYDSMNEPDYLTSAWWYRLAPFGRAQSVTNRQSGMLKCLEYAQHGLLLRSLETSLDQLASTTLSTGVSGMGSFDSGVSSTVGLTGVGGSGSASSNRAAAAAASTASAAARSQNASPLTLVGASNQLSEYVNRARLQDYCIRYTRMNLPPLFEKTKQEIKLKMAELRKDELLEGLELMEKTNIQQYEKKDRAKFFCYKAVFFSHFNKGDEATKNFGYATQMQDNIHKVWSIYGDFLENVYSSYPAAKREVAVSTTGIFAMQALMEAASVAGGQERRSRADLAKCLWLLTLDDDTKGQQRLARTFEERASRVRPDAFLPWLPSLVASLLRPEGRFIVSALRGVTAAHPTVLYTLLRGLQHQLATEVMYDERLSELAHTASSEPTGSYAHLLQARIRAARGSRSDDTERKVSRVCTGTADELERVGTGSLNMPTRSSTEFTPPGLPTGPTGGTSSNAATPVSSSTGSSVGVSSVAYPNLDDANDLNIADEEEDEGEEDSEDGGFDRNEPSGTGTAASVGVARENLSSSPASAAPADAGTATGDGVTHDADGVPGASVDPGTGSEVGGRLQPSWAEQLLTRLCSLLDYLQRLAWAGVFSGKHWHPTSVEKMRVPDWLLLELRIQLSTACGSASRVASVTQSGWARLSALGNDTSSTGGQGARTPSSQAHRRTVSVSSTSSSSSSSSSSESEKEDRNKKPVRTARKQLGGRDAVKTKAEISSESGSKLTREKLGSVAYTSTTKRTLPTDTKRSVHRSSLRHTPAFSEVIQIAAETARREADRDPWFMRTHRQLLKAVDDWENRSILYVIQALTRHWIPLLEQRVACLPTRMHLSDYGARRLIELPNLVVTSQGNVSAGPSATSSITSGMTSSTPMGTNILLPSIPCLELPGESGLLQSTSGFLNSATFPYPTSQGATTASVGPNLALHLVIAEVFPHVARVRCSPGRLGCPARRLGIRASNGRVFYYDLPALGCGPFINCSSSPALASSMSVQINAAAGARINSLLQARTRNPNIGPLTLDGLCPDPYIGWRRTGPLHLFQMINDMLAGQPETTKRRLALFTPRMMEVGPMGLYLTETSASAPAASVGIASAHPLPSANPVTARGLTALARPPPIMGASTGIGSSTGSEWMSKPKPDSAVPDWAVTFAQWDTVEPTLDTRGANLPKTTLPVPPPGPLPALISAPNTNLPSNLSVGGSAAVAAEAIGRPCGLDAGCHPTCTSLSGVLEQASGSWHHCHKIPKPSAESSLAISTRTVDDATLYAGTRELVCLFYESLISAASSSQHQSGKMTAPVLCHLFHALSQRLPQTFWAKNALVSTLGLLPDTDCSAESTSYTESSSEFPRGNLLRNWAANRMLDAESYWLFRHNLASHLALIGLTEQLFHLTPTHPACLVMDPRSGRAESRHVLFNLPTWSTCPSLGSGSASEGAATNSAHLSQISSLTTCFATVMGLCSSKAASLPADGRKSHNRSTGASDTLLSSADDTSKPTSWTHYPSPVPFRLTPHLAGFVCLPGAPANVGPFAISLTTAAQALASAQRPTHALSTLYRTLLRADYILLHRGRQAAVHAFQLLFGTDSANTNPRLTEDSSDSDTDTETGGPKRMSDYSGTEPGTWNSIAAATNPSNLIQMDPAYLPWL</sequence>
<dbReference type="InterPro" id="IPR046805">
    <property type="entry name" value="Tra1_ring"/>
</dbReference>
<feature type="region of interest" description="Disordered" evidence="1">
    <location>
        <begin position="2924"/>
        <end position="2955"/>
    </location>
</feature>
<feature type="compositionally biased region" description="Low complexity" evidence="1">
    <location>
        <begin position="2939"/>
        <end position="2948"/>
    </location>
</feature>
<keyword evidence="4" id="KW-1185">Reference proteome</keyword>
<evidence type="ECO:0000313" key="4">
    <source>
        <dbReference type="Proteomes" id="UP000728185"/>
    </source>
</evidence>
<proteinExistence type="predicted"/>
<feature type="region of interest" description="Disordered" evidence="1">
    <location>
        <begin position="1265"/>
        <end position="1288"/>
    </location>
</feature>
<feature type="compositionally biased region" description="Polar residues" evidence="1">
    <location>
        <begin position="1089"/>
        <end position="1098"/>
    </location>
</feature>
<organism evidence="3 4">
    <name type="scientific">Fasciolopsis buskii</name>
    <dbReference type="NCBI Taxonomy" id="27845"/>
    <lineage>
        <taxon>Eukaryota</taxon>
        <taxon>Metazoa</taxon>
        <taxon>Spiralia</taxon>
        <taxon>Lophotrochozoa</taxon>
        <taxon>Platyhelminthes</taxon>
        <taxon>Trematoda</taxon>
        <taxon>Digenea</taxon>
        <taxon>Plagiorchiida</taxon>
        <taxon>Echinostomata</taxon>
        <taxon>Echinostomatoidea</taxon>
        <taxon>Fasciolidae</taxon>
        <taxon>Fasciolopsis</taxon>
    </lineage>
</organism>
<dbReference type="EMBL" id="LUCM01008621">
    <property type="protein sequence ID" value="KAA0188125.1"/>
    <property type="molecule type" value="Genomic_DNA"/>
</dbReference>
<feature type="region of interest" description="Disordered" evidence="1">
    <location>
        <begin position="539"/>
        <end position="602"/>
    </location>
</feature>
<feature type="compositionally biased region" description="Low complexity" evidence="1">
    <location>
        <begin position="1994"/>
        <end position="2012"/>
    </location>
</feature>
<accession>A0A8E0VHC5</accession>
<dbReference type="OrthoDB" id="5570127at2759"/>
<feature type="region of interest" description="Disordered" evidence="1">
    <location>
        <begin position="1300"/>
        <end position="1334"/>
    </location>
</feature>
<reference evidence="3" key="1">
    <citation type="submission" date="2019-05" db="EMBL/GenBank/DDBJ databases">
        <title>Annotation for the trematode Fasciolopsis buski.</title>
        <authorList>
            <person name="Choi Y.-J."/>
        </authorList>
    </citation>
    <scope>NUCLEOTIDE SEQUENCE</scope>
    <source>
        <strain evidence="3">HT</strain>
        <tissue evidence="3">Whole worm</tissue>
    </source>
</reference>
<feature type="compositionally biased region" description="Gly residues" evidence="1">
    <location>
        <begin position="699"/>
        <end position="708"/>
    </location>
</feature>
<dbReference type="InterPro" id="IPR003151">
    <property type="entry name" value="PIK-rel_kinase_FAT"/>
</dbReference>
<feature type="compositionally biased region" description="Low complexity" evidence="1">
    <location>
        <begin position="709"/>
        <end position="719"/>
    </location>
</feature>
<dbReference type="Pfam" id="PF20206">
    <property type="entry name" value="Tra1_ring"/>
    <property type="match status" value="2"/>
</dbReference>
<evidence type="ECO:0000256" key="1">
    <source>
        <dbReference type="SAM" id="MobiDB-lite"/>
    </source>
</evidence>
<feature type="domain" description="PIK-related kinase FAT" evidence="2">
    <location>
        <begin position="1622"/>
        <end position="1756"/>
    </location>
</feature>
<feature type="region of interest" description="Disordered" evidence="1">
    <location>
        <begin position="1170"/>
        <end position="1194"/>
    </location>
</feature>
<feature type="compositionally biased region" description="Low complexity" evidence="1">
    <location>
        <begin position="565"/>
        <end position="595"/>
    </location>
</feature>
<name>A0A8E0VHC5_9TREM</name>
<feature type="compositionally biased region" description="Low complexity" evidence="1">
    <location>
        <begin position="687"/>
        <end position="698"/>
    </location>
</feature>
<feature type="region of interest" description="Disordered" evidence="1">
    <location>
        <begin position="1866"/>
        <end position="2036"/>
    </location>
</feature>
<feature type="compositionally biased region" description="Low complexity" evidence="1">
    <location>
        <begin position="1106"/>
        <end position="1116"/>
    </location>
</feature>
<gene>
    <name evidence="3" type="ORF">FBUS_06693</name>
</gene>
<feature type="compositionally biased region" description="Polar residues" evidence="1">
    <location>
        <begin position="2117"/>
        <end position="2134"/>
    </location>
</feature>
<feature type="compositionally biased region" description="Basic and acidic residues" evidence="1">
    <location>
        <begin position="1870"/>
        <end position="1879"/>
    </location>
</feature>
<protein>
    <submittedName>
        <fullName evidence="3">Putative transformation/transcription domain-associated protein</fullName>
    </submittedName>
</protein>